<organism evidence="1">
    <name type="scientific">marine sediment metagenome</name>
    <dbReference type="NCBI Taxonomy" id="412755"/>
    <lineage>
        <taxon>unclassified sequences</taxon>
        <taxon>metagenomes</taxon>
        <taxon>ecological metagenomes</taxon>
    </lineage>
</organism>
<feature type="non-terminal residue" evidence="1">
    <location>
        <position position="1"/>
    </location>
</feature>
<sequence length="65" mass="7000">IEEDGTLQVGFARIQMSVNTVISGQLQVGSRVFIWGSRDDADSLQAIYVNILDPQPLVPGPGSQD</sequence>
<gene>
    <name evidence="1" type="ORF">LCGC14_2524380</name>
</gene>
<accession>A0A0F9DNN9</accession>
<proteinExistence type="predicted"/>
<reference evidence="1" key="1">
    <citation type="journal article" date="2015" name="Nature">
        <title>Complex archaea that bridge the gap between prokaryotes and eukaryotes.</title>
        <authorList>
            <person name="Spang A."/>
            <person name="Saw J.H."/>
            <person name="Jorgensen S.L."/>
            <person name="Zaremba-Niedzwiedzka K."/>
            <person name="Martijn J."/>
            <person name="Lind A.E."/>
            <person name="van Eijk R."/>
            <person name="Schleper C."/>
            <person name="Guy L."/>
            <person name="Ettema T.J."/>
        </authorList>
    </citation>
    <scope>NUCLEOTIDE SEQUENCE</scope>
</reference>
<dbReference type="AlphaFoldDB" id="A0A0F9DNN9"/>
<comment type="caution">
    <text evidence="1">The sequence shown here is derived from an EMBL/GenBank/DDBJ whole genome shotgun (WGS) entry which is preliminary data.</text>
</comment>
<protein>
    <recommendedName>
        <fullName evidence="2">DUF5666 domain-containing protein</fullName>
    </recommendedName>
</protein>
<evidence type="ECO:0000313" key="1">
    <source>
        <dbReference type="EMBL" id="KKL13573.1"/>
    </source>
</evidence>
<evidence type="ECO:0008006" key="2">
    <source>
        <dbReference type="Google" id="ProtNLM"/>
    </source>
</evidence>
<name>A0A0F9DNN9_9ZZZZ</name>
<dbReference type="EMBL" id="LAZR01040804">
    <property type="protein sequence ID" value="KKL13573.1"/>
    <property type="molecule type" value="Genomic_DNA"/>
</dbReference>